<comment type="caution">
    <text evidence="2">The sequence shown here is derived from an EMBL/GenBank/DDBJ whole genome shotgun (WGS) entry which is preliminary data.</text>
</comment>
<dbReference type="RefSeq" id="WP_109253877.1">
    <property type="nucleotide sequence ID" value="NZ_QEXV01000007.1"/>
</dbReference>
<dbReference type="EMBL" id="QEXV01000007">
    <property type="protein sequence ID" value="PWE16375.1"/>
    <property type="molecule type" value="Genomic_DNA"/>
</dbReference>
<feature type="signal peptide" evidence="1">
    <location>
        <begin position="1"/>
        <end position="21"/>
    </location>
</feature>
<evidence type="ECO:0000313" key="2">
    <source>
        <dbReference type="EMBL" id="PWE16375.1"/>
    </source>
</evidence>
<dbReference type="OrthoDB" id="8221747at2"/>
<keyword evidence="1" id="KW-0732">Signal</keyword>
<reference evidence="3" key="1">
    <citation type="submission" date="2018-05" db="EMBL/GenBank/DDBJ databases">
        <authorList>
            <person name="Liu B.-T."/>
        </authorList>
    </citation>
    <scope>NUCLEOTIDE SEQUENCE [LARGE SCALE GENOMIC DNA]</scope>
    <source>
        <strain evidence="3">WD6-1</strain>
    </source>
</reference>
<evidence type="ECO:0000256" key="1">
    <source>
        <dbReference type="SAM" id="SignalP"/>
    </source>
</evidence>
<keyword evidence="3" id="KW-1185">Reference proteome</keyword>
<sequence>MRTLFASLLFVLTAGVPSAMACSCALPDHRPPLTMATYLDDAEVAFVGTVTESYESAPNADDRRYGVDRYETWFRVDRAIKGDLHRRAMVAHTTNDGMCGVWFEPGRTYLVFARAGDESGELRTSACLMPFERARDVFAEALDLDVPLTSPHSRPD</sequence>
<feature type="chain" id="PRO_5015533498" description="Tissue inhibitor of metalloproteinase" evidence="1">
    <location>
        <begin position="22"/>
        <end position="156"/>
    </location>
</feature>
<organism evidence="2 3">
    <name type="scientific">Marinicauda salina</name>
    <dbReference type="NCBI Taxonomy" id="2135793"/>
    <lineage>
        <taxon>Bacteria</taxon>
        <taxon>Pseudomonadati</taxon>
        <taxon>Pseudomonadota</taxon>
        <taxon>Alphaproteobacteria</taxon>
        <taxon>Maricaulales</taxon>
        <taxon>Maricaulaceae</taxon>
        <taxon>Marinicauda</taxon>
    </lineage>
</organism>
<dbReference type="Proteomes" id="UP000245168">
    <property type="component" value="Unassembled WGS sequence"/>
</dbReference>
<dbReference type="InterPro" id="IPR008993">
    <property type="entry name" value="TIMP-like_OB-fold"/>
</dbReference>
<name>A0A2U2BQU4_9PROT</name>
<dbReference type="SUPFAM" id="SSF50242">
    <property type="entry name" value="TIMP-like"/>
    <property type="match status" value="1"/>
</dbReference>
<proteinExistence type="predicted"/>
<dbReference type="PROSITE" id="PS51257">
    <property type="entry name" value="PROKAR_LIPOPROTEIN"/>
    <property type="match status" value="1"/>
</dbReference>
<evidence type="ECO:0000313" key="3">
    <source>
        <dbReference type="Proteomes" id="UP000245168"/>
    </source>
</evidence>
<dbReference type="AlphaFoldDB" id="A0A2U2BQU4"/>
<gene>
    <name evidence="2" type="ORF">DDZ18_13205</name>
</gene>
<protein>
    <recommendedName>
        <fullName evidence="4">Tissue inhibitor of metalloproteinase</fullName>
    </recommendedName>
</protein>
<accession>A0A2U2BQU4</accession>
<dbReference type="Gene3D" id="2.40.50.120">
    <property type="match status" value="1"/>
</dbReference>
<evidence type="ECO:0008006" key="4">
    <source>
        <dbReference type="Google" id="ProtNLM"/>
    </source>
</evidence>